<feature type="transmembrane region" description="Helical" evidence="2">
    <location>
        <begin position="157"/>
        <end position="174"/>
    </location>
</feature>
<dbReference type="AlphaFoldDB" id="A0A5B9WEP1"/>
<organism evidence="3 4">
    <name type="scientific">Aquisphaera giovannonii</name>
    <dbReference type="NCBI Taxonomy" id="406548"/>
    <lineage>
        <taxon>Bacteria</taxon>
        <taxon>Pseudomonadati</taxon>
        <taxon>Planctomycetota</taxon>
        <taxon>Planctomycetia</taxon>
        <taxon>Isosphaerales</taxon>
        <taxon>Isosphaeraceae</taxon>
        <taxon>Aquisphaera</taxon>
    </lineage>
</organism>
<reference evidence="3 4" key="1">
    <citation type="submission" date="2019-08" db="EMBL/GenBank/DDBJ databases">
        <title>Deep-cultivation of Planctomycetes and their phenomic and genomic characterization uncovers novel biology.</title>
        <authorList>
            <person name="Wiegand S."/>
            <person name="Jogler M."/>
            <person name="Boedeker C."/>
            <person name="Pinto D."/>
            <person name="Vollmers J."/>
            <person name="Rivas-Marin E."/>
            <person name="Kohn T."/>
            <person name="Peeters S.H."/>
            <person name="Heuer A."/>
            <person name="Rast P."/>
            <person name="Oberbeckmann S."/>
            <person name="Bunk B."/>
            <person name="Jeske O."/>
            <person name="Meyerdierks A."/>
            <person name="Storesund J.E."/>
            <person name="Kallscheuer N."/>
            <person name="Luecker S."/>
            <person name="Lage O.M."/>
            <person name="Pohl T."/>
            <person name="Merkel B.J."/>
            <person name="Hornburger P."/>
            <person name="Mueller R.-W."/>
            <person name="Bruemmer F."/>
            <person name="Labrenz M."/>
            <person name="Spormann A.M."/>
            <person name="Op den Camp H."/>
            <person name="Overmann J."/>
            <person name="Amann R."/>
            <person name="Jetten M.S.M."/>
            <person name="Mascher T."/>
            <person name="Medema M.H."/>
            <person name="Devos D.P."/>
            <person name="Kaster A.-K."/>
            <person name="Ovreas L."/>
            <person name="Rohde M."/>
            <person name="Galperin M.Y."/>
            <person name="Jogler C."/>
        </authorList>
    </citation>
    <scope>NUCLEOTIDE SEQUENCE [LARGE SCALE GENOMIC DNA]</scope>
    <source>
        <strain evidence="3 4">OJF2</strain>
    </source>
</reference>
<feature type="transmembrane region" description="Helical" evidence="2">
    <location>
        <begin position="61"/>
        <end position="81"/>
    </location>
</feature>
<evidence type="ECO:0000313" key="4">
    <source>
        <dbReference type="Proteomes" id="UP000324233"/>
    </source>
</evidence>
<keyword evidence="2" id="KW-0472">Membrane</keyword>
<dbReference type="Proteomes" id="UP000324233">
    <property type="component" value="Chromosome"/>
</dbReference>
<keyword evidence="2" id="KW-1133">Transmembrane helix</keyword>
<keyword evidence="4" id="KW-1185">Reference proteome</keyword>
<protein>
    <submittedName>
        <fullName evidence="3">Uncharacterized protein</fullName>
    </submittedName>
</protein>
<dbReference type="KEGG" id="agv:OJF2_69510"/>
<proteinExistence type="predicted"/>
<evidence type="ECO:0000256" key="2">
    <source>
        <dbReference type="SAM" id="Phobius"/>
    </source>
</evidence>
<evidence type="ECO:0000313" key="3">
    <source>
        <dbReference type="EMBL" id="QEH38350.1"/>
    </source>
</evidence>
<dbReference type="EMBL" id="CP042997">
    <property type="protein sequence ID" value="QEH38350.1"/>
    <property type="molecule type" value="Genomic_DNA"/>
</dbReference>
<feature type="region of interest" description="Disordered" evidence="1">
    <location>
        <begin position="312"/>
        <end position="333"/>
    </location>
</feature>
<feature type="transmembrane region" description="Helical" evidence="2">
    <location>
        <begin position="93"/>
        <end position="112"/>
    </location>
</feature>
<sequence length="333" mass="34854">MIRDGERWRTWGRAVLLGVSALMLAVRSPWASHIMILALGAAVPTWFRAWRASAGTALRGALVWGAVAIGLAMAVQGAAILEGPRGGGVWTGRVAYLMTLSVLAGLISVLGAREPGGGAWAILMVLLVVVFLIPWLEGGGRVRRGEGAADLRLLSPWTLFYGLLATAGVTNYLPTRYGPAAAALGVGLGLEYLGLTRPGWDAETRKQASLGVAWCLAAAAGLAGRAGARPLPASSRADALWRWFRDGWGVVWALRVQERFNRSAELAGWPIRLTWYGLAPAGEGAGPAPTAEIPEAAEATLRSLIRRFATPERSGLAARSGGPEACHGGGPAG</sequence>
<evidence type="ECO:0000256" key="1">
    <source>
        <dbReference type="SAM" id="MobiDB-lite"/>
    </source>
</evidence>
<accession>A0A5B9WEP1</accession>
<keyword evidence="2" id="KW-0812">Transmembrane</keyword>
<feature type="transmembrane region" description="Helical" evidence="2">
    <location>
        <begin position="118"/>
        <end position="136"/>
    </location>
</feature>
<dbReference type="RefSeq" id="WP_168222195.1">
    <property type="nucleotide sequence ID" value="NZ_CP042997.1"/>
</dbReference>
<name>A0A5B9WEP1_9BACT</name>
<gene>
    <name evidence="3" type="ORF">OJF2_69510</name>
</gene>